<dbReference type="EMBL" id="LR746496">
    <property type="protein sequence ID" value="CAA7599634.1"/>
    <property type="molecule type" value="Genomic_DNA"/>
</dbReference>
<keyword evidence="5" id="KW-1185">Reference proteome</keyword>
<dbReference type="PANTHER" id="PTHR43174">
    <property type="entry name" value="UDP-N-ACETYLGLUCOSAMINE 2-EPIMERASE"/>
    <property type="match status" value="1"/>
</dbReference>
<dbReference type="InterPro" id="IPR003331">
    <property type="entry name" value="UDP_GlcNAc_Epimerase_2_dom"/>
</dbReference>
<protein>
    <submittedName>
        <fullName evidence="3">UDP-N-acetylglucosamine 2-epimerase (Non-hydrolysing)</fullName>
        <ecNumber evidence="3">5.1.3.14</ecNumber>
    </submittedName>
    <submittedName>
        <fullName evidence="4">UDP-N-acetylglucosamine 2-epimerase homolog</fullName>
    </submittedName>
</protein>
<gene>
    <name evidence="3" type="ORF">DEACI_0260</name>
    <name evidence="4" type="ORF">DEACI_0632</name>
</gene>
<reference evidence="3" key="2">
    <citation type="submission" date="2020-01" db="EMBL/GenBank/DDBJ databases">
        <authorList>
            <person name="Hornung B."/>
        </authorList>
    </citation>
    <scope>NUCLEOTIDE SEQUENCE</scope>
    <source>
        <strain evidence="3">PacBioINE</strain>
    </source>
</reference>
<feature type="domain" description="UDP-N-acetylglucosamine 2-epimerase" evidence="2">
    <location>
        <begin position="9"/>
        <end position="334"/>
    </location>
</feature>
<dbReference type="EC" id="5.1.3.14" evidence="3"/>
<accession>A0A8S0WKV1</accession>
<dbReference type="KEGG" id="aacx:DEACI_0260"/>
<dbReference type="CDD" id="cd03786">
    <property type="entry name" value="GTB_UDP-GlcNAc_2-Epimerase"/>
    <property type="match status" value="1"/>
</dbReference>
<dbReference type="Pfam" id="PF02350">
    <property type="entry name" value="Epimerase_2"/>
    <property type="match status" value="1"/>
</dbReference>
<dbReference type="InterPro" id="IPR029767">
    <property type="entry name" value="WecB-like"/>
</dbReference>
<keyword evidence="1 3" id="KW-0413">Isomerase</keyword>
<evidence type="ECO:0000313" key="4">
    <source>
        <dbReference type="EMBL" id="CEJ06186.1"/>
    </source>
</evidence>
<dbReference type="GO" id="GO:0008761">
    <property type="term" value="F:UDP-N-acetylglucosamine 2-epimerase activity"/>
    <property type="evidence" value="ECO:0007669"/>
    <property type="project" value="UniProtKB-EC"/>
</dbReference>
<dbReference type="EMBL" id="CDGJ01000019">
    <property type="protein sequence ID" value="CEJ06186.1"/>
    <property type="molecule type" value="Genomic_DNA"/>
</dbReference>
<dbReference type="Proteomes" id="UP001071230">
    <property type="component" value="Unassembled WGS sequence"/>
</dbReference>
<evidence type="ECO:0000259" key="2">
    <source>
        <dbReference type="Pfam" id="PF02350"/>
    </source>
</evidence>
<name>A0A8S0WKV1_9FIRM</name>
<comment type="similarity">
    <text evidence="1">Belongs to the UDP-N-acetylglucosamine 2-epimerase family.</text>
</comment>
<evidence type="ECO:0000256" key="1">
    <source>
        <dbReference type="RuleBase" id="RU003513"/>
    </source>
</evidence>
<dbReference type="AlphaFoldDB" id="A0A8S0WKV1"/>
<dbReference type="NCBIfam" id="TIGR00236">
    <property type="entry name" value="wecB"/>
    <property type="match status" value="1"/>
</dbReference>
<dbReference type="SUPFAM" id="SSF53756">
    <property type="entry name" value="UDP-Glycosyltransferase/glycogen phosphorylase"/>
    <property type="match status" value="1"/>
</dbReference>
<dbReference type="PANTHER" id="PTHR43174:SF1">
    <property type="entry name" value="UDP-N-ACETYLGLUCOSAMINE 2-EPIMERASE"/>
    <property type="match status" value="1"/>
</dbReference>
<evidence type="ECO:0000313" key="5">
    <source>
        <dbReference type="Proteomes" id="UP001071230"/>
    </source>
</evidence>
<proteinExistence type="inferred from homology"/>
<organism evidence="3">
    <name type="scientific">Acididesulfobacillus acetoxydans</name>
    <dbReference type="NCBI Taxonomy" id="1561005"/>
    <lineage>
        <taxon>Bacteria</taxon>
        <taxon>Bacillati</taxon>
        <taxon>Bacillota</taxon>
        <taxon>Clostridia</taxon>
        <taxon>Eubacteriales</taxon>
        <taxon>Peptococcaceae</taxon>
        <taxon>Acididesulfobacillus</taxon>
    </lineage>
</organism>
<sequence>MSRALRSVYREVLIHTGQHYDSNMSDIFFTELHIPRPDYNLGVGSGRQGEQTGAILKAVEEVLLQEQPDAVLVYGDTNSTLGGALAAAKLHIPVFHIEAGLRSFNREMPEEINRVLTDHLSTLLFCPTRTAVNNLSAEGIQKGVHLSGDVMYDAFRYNSRLARQRLSLPEKLGLPPGGYILGTIHRAENTDDPKRLKGILRALGQAGIPVILPLHPRTRKVMDDQGLGDLLAGSDVRILEPVGYLDMICLEENARKILTDSGGVQKEAYFAGVPCITLRDETEWTETVAAGWNVLVGADTQSILKAVTEFAPPPERPQIFGDGDAAGKFLSILKGD</sequence>
<dbReference type="Gene3D" id="3.40.50.2000">
    <property type="entry name" value="Glycogen Phosphorylase B"/>
    <property type="match status" value="2"/>
</dbReference>
<evidence type="ECO:0000313" key="3">
    <source>
        <dbReference type="EMBL" id="CAA7599634.1"/>
    </source>
</evidence>
<reference evidence="4" key="1">
    <citation type="submission" date="2014-11" db="EMBL/GenBank/DDBJ databases">
        <authorList>
            <person name="Hornung B.V."/>
        </authorList>
    </citation>
    <scope>NUCLEOTIDE SEQUENCE</scope>
    <source>
        <strain evidence="4">INE</strain>
    </source>
</reference>
<dbReference type="Proteomes" id="UP000836597">
    <property type="component" value="Chromosome"/>
</dbReference>